<dbReference type="EMBL" id="BSOS01000067">
    <property type="protein sequence ID" value="GLR67523.1"/>
    <property type="molecule type" value="Genomic_DNA"/>
</dbReference>
<name>A0ABQ6A7A7_9PROT</name>
<dbReference type="InterPro" id="IPR016024">
    <property type="entry name" value="ARM-type_fold"/>
</dbReference>
<sequence length="258" mass="27083">MRGALGRAQQSATPRGVAERNPLQASRRVTWPGLKRRRTAPGTPGFSEMPLVRRRGATAGDAREAASRPEEWRAQLGSEDARVRWRAAKGMTGEPGAGALLLARLGVEADSNVRAALFAGLVAIGGEDAAACVAALLRSRDPGLRGGAIEALQQLQAQAVPVVDALLGGMDADLRLLAVEVTRAWPVALAAPRLLRVIEDDAHVNVCAAAVDVAAEIGTPALLEPLARLRLRFGDEHYLAFAAQVARARIGGEAPCPP</sequence>
<keyword evidence="3" id="KW-1185">Reference proteome</keyword>
<evidence type="ECO:0000256" key="1">
    <source>
        <dbReference type="SAM" id="MobiDB-lite"/>
    </source>
</evidence>
<proteinExistence type="predicted"/>
<dbReference type="Proteomes" id="UP001156641">
    <property type="component" value="Unassembled WGS sequence"/>
</dbReference>
<gene>
    <name evidence="2" type="ORF">GCM10010909_22040</name>
</gene>
<feature type="region of interest" description="Disordered" evidence="1">
    <location>
        <begin position="1"/>
        <end position="73"/>
    </location>
</feature>
<reference evidence="3" key="1">
    <citation type="journal article" date="2019" name="Int. J. Syst. Evol. Microbiol.">
        <title>The Global Catalogue of Microorganisms (GCM) 10K type strain sequencing project: providing services to taxonomists for standard genome sequencing and annotation.</title>
        <authorList>
            <consortium name="The Broad Institute Genomics Platform"/>
            <consortium name="The Broad Institute Genome Sequencing Center for Infectious Disease"/>
            <person name="Wu L."/>
            <person name="Ma J."/>
        </authorList>
    </citation>
    <scope>NUCLEOTIDE SEQUENCE [LARGE SCALE GENOMIC DNA]</scope>
    <source>
        <strain evidence="3">NBRC 112502</strain>
    </source>
</reference>
<feature type="compositionally biased region" description="Basic and acidic residues" evidence="1">
    <location>
        <begin position="61"/>
        <end position="73"/>
    </location>
</feature>
<accession>A0ABQ6A7A7</accession>
<comment type="caution">
    <text evidence="2">The sequence shown here is derived from an EMBL/GenBank/DDBJ whole genome shotgun (WGS) entry which is preliminary data.</text>
</comment>
<dbReference type="SUPFAM" id="SSF48371">
    <property type="entry name" value="ARM repeat"/>
    <property type="match status" value="1"/>
</dbReference>
<organism evidence="2 3">
    <name type="scientific">Acidocella aquatica</name>
    <dbReference type="NCBI Taxonomy" id="1922313"/>
    <lineage>
        <taxon>Bacteria</taxon>
        <taxon>Pseudomonadati</taxon>
        <taxon>Pseudomonadota</taxon>
        <taxon>Alphaproteobacteria</taxon>
        <taxon>Acetobacterales</taxon>
        <taxon>Acidocellaceae</taxon>
        <taxon>Acidocella</taxon>
    </lineage>
</organism>
<evidence type="ECO:0000313" key="2">
    <source>
        <dbReference type="EMBL" id="GLR67523.1"/>
    </source>
</evidence>
<dbReference type="Gene3D" id="1.25.10.10">
    <property type="entry name" value="Leucine-rich Repeat Variant"/>
    <property type="match status" value="1"/>
</dbReference>
<evidence type="ECO:0008006" key="4">
    <source>
        <dbReference type="Google" id="ProtNLM"/>
    </source>
</evidence>
<dbReference type="Pfam" id="PF13646">
    <property type="entry name" value="HEAT_2"/>
    <property type="match status" value="1"/>
</dbReference>
<protein>
    <recommendedName>
        <fullName evidence="4">HEAT repeat domain-containing protein</fullName>
    </recommendedName>
</protein>
<dbReference type="InterPro" id="IPR011989">
    <property type="entry name" value="ARM-like"/>
</dbReference>
<evidence type="ECO:0000313" key="3">
    <source>
        <dbReference type="Proteomes" id="UP001156641"/>
    </source>
</evidence>